<proteinExistence type="predicted"/>
<gene>
    <name evidence="2" type="ORF">H1D41_04795</name>
</gene>
<dbReference type="RefSeq" id="WP_228847841.1">
    <property type="nucleotide sequence ID" value="NZ_JADCKQ010000003.1"/>
</dbReference>
<dbReference type="EMBL" id="JADCKQ010000003">
    <property type="protein sequence ID" value="MBI1492948.1"/>
    <property type="molecule type" value="Genomic_DNA"/>
</dbReference>
<protein>
    <submittedName>
        <fullName evidence="2">Uncharacterized protein</fullName>
    </submittedName>
</protein>
<comment type="caution">
    <text evidence="2">The sequence shown here is derived from an EMBL/GenBank/DDBJ whole genome shotgun (WGS) entry which is preliminary data.</text>
</comment>
<keyword evidence="3" id="KW-1185">Reference proteome</keyword>
<feature type="signal peptide" evidence="1">
    <location>
        <begin position="1"/>
        <end position="19"/>
    </location>
</feature>
<sequence length="83" mass="8934">MLKTLTFAAALLAAAPAFAGNTHLDRSAEQVLRNYNIDLQVSELSNHQKSSIVLIAHQGDGNNKRAQILSALGEGLFGTIFNR</sequence>
<organism evidence="2 3">
    <name type="scientific">Halocynthiibacter styelae</name>
    <dbReference type="NCBI Taxonomy" id="2761955"/>
    <lineage>
        <taxon>Bacteria</taxon>
        <taxon>Pseudomonadati</taxon>
        <taxon>Pseudomonadota</taxon>
        <taxon>Alphaproteobacteria</taxon>
        <taxon>Rhodobacterales</taxon>
        <taxon>Paracoccaceae</taxon>
        <taxon>Halocynthiibacter</taxon>
    </lineage>
</organism>
<feature type="chain" id="PRO_5035294783" evidence="1">
    <location>
        <begin position="20"/>
        <end position="83"/>
    </location>
</feature>
<name>A0A8J7IUW8_9RHOB</name>
<reference evidence="2" key="1">
    <citation type="submission" date="2020-10" db="EMBL/GenBank/DDBJ databases">
        <title>Paenihalocynthiibacter styelae gen. nov., sp. nov., isolated from stalked sea squirt Styela clava.</title>
        <authorList>
            <person name="Kim Y.-O."/>
            <person name="Yoon J.-H."/>
        </authorList>
    </citation>
    <scope>NUCLEOTIDE SEQUENCE</scope>
    <source>
        <strain evidence="2">MYP1-1</strain>
    </source>
</reference>
<evidence type="ECO:0000313" key="3">
    <source>
        <dbReference type="Proteomes" id="UP000640583"/>
    </source>
</evidence>
<evidence type="ECO:0000313" key="2">
    <source>
        <dbReference type="EMBL" id="MBI1492948.1"/>
    </source>
</evidence>
<evidence type="ECO:0000256" key="1">
    <source>
        <dbReference type="SAM" id="SignalP"/>
    </source>
</evidence>
<dbReference type="Proteomes" id="UP000640583">
    <property type="component" value="Unassembled WGS sequence"/>
</dbReference>
<accession>A0A8J7IUW8</accession>
<dbReference type="AlphaFoldDB" id="A0A8J7IUW8"/>
<keyword evidence="1" id="KW-0732">Signal</keyword>